<dbReference type="AlphaFoldDB" id="A0A4R0NGD6"/>
<evidence type="ECO:0000313" key="3">
    <source>
        <dbReference type="Proteomes" id="UP000293347"/>
    </source>
</evidence>
<feature type="domain" description="SnoaL-like" evidence="1">
    <location>
        <begin position="23"/>
        <end position="136"/>
    </location>
</feature>
<dbReference type="Pfam" id="PF13474">
    <property type="entry name" value="SnoaL_3"/>
    <property type="match status" value="1"/>
</dbReference>
<dbReference type="NCBIfam" id="TIGR02246">
    <property type="entry name" value="SgcJ/EcaC family oxidoreductase"/>
    <property type="match status" value="1"/>
</dbReference>
<dbReference type="Proteomes" id="UP000293347">
    <property type="component" value="Unassembled WGS sequence"/>
</dbReference>
<sequence length="142" mass="15536">MAILAVVFFATTVNAQSKDQAAVKTVVQNYFGALNASDVNKVASYFITDGVLLAPGAPTATGTDQLKGTFKYVFDNFTYILAVAIADVTVEGDYAFVASTSNGSFVIKSSNQKIEDDFRETFILKRVNGQWKIARYMYNKSK</sequence>
<name>A0A4R0NGD6_9SPHI</name>
<reference evidence="2 3" key="1">
    <citation type="submission" date="2019-02" db="EMBL/GenBank/DDBJ databases">
        <title>Pedobacter sp. RP-1-14 sp. nov., isolated from Arctic soil.</title>
        <authorList>
            <person name="Dahal R.H."/>
        </authorList>
    </citation>
    <scope>NUCLEOTIDE SEQUENCE [LARGE SCALE GENOMIC DNA]</scope>
    <source>
        <strain evidence="2 3">RP-1-14</strain>
    </source>
</reference>
<comment type="caution">
    <text evidence="2">The sequence shown here is derived from an EMBL/GenBank/DDBJ whole genome shotgun (WGS) entry which is preliminary data.</text>
</comment>
<proteinExistence type="predicted"/>
<dbReference type="OrthoDB" id="6491893at2"/>
<dbReference type="InterPro" id="IPR011944">
    <property type="entry name" value="Steroid_delta5-4_isomerase"/>
</dbReference>
<keyword evidence="3" id="KW-1185">Reference proteome</keyword>
<dbReference type="InterPro" id="IPR032710">
    <property type="entry name" value="NTF2-like_dom_sf"/>
</dbReference>
<evidence type="ECO:0000313" key="2">
    <source>
        <dbReference type="EMBL" id="TCC98312.1"/>
    </source>
</evidence>
<accession>A0A4R0NGD6</accession>
<dbReference type="EMBL" id="SJSL01000007">
    <property type="protein sequence ID" value="TCC98312.1"/>
    <property type="molecule type" value="Genomic_DNA"/>
</dbReference>
<evidence type="ECO:0000259" key="1">
    <source>
        <dbReference type="Pfam" id="PF13474"/>
    </source>
</evidence>
<organism evidence="2 3">
    <name type="scientific">Pedobacter psychroterrae</name>
    <dbReference type="NCBI Taxonomy" id="2530453"/>
    <lineage>
        <taxon>Bacteria</taxon>
        <taxon>Pseudomonadati</taxon>
        <taxon>Bacteroidota</taxon>
        <taxon>Sphingobacteriia</taxon>
        <taxon>Sphingobacteriales</taxon>
        <taxon>Sphingobacteriaceae</taxon>
        <taxon>Pedobacter</taxon>
    </lineage>
</organism>
<gene>
    <name evidence="2" type="ORF">EZ437_18960</name>
</gene>
<dbReference type="SUPFAM" id="SSF54427">
    <property type="entry name" value="NTF2-like"/>
    <property type="match status" value="1"/>
</dbReference>
<protein>
    <submittedName>
        <fullName evidence="2">SgcJ/EcaC family oxidoreductase</fullName>
    </submittedName>
</protein>
<dbReference type="InterPro" id="IPR037401">
    <property type="entry name" value="SnoaL-like"/>
</dbReference>
<dbReference type="CDD" id="cd00531">
    <property type="entry name" value="NTF2_like"/>
    <property type="match status" value="1"/>
</dbReference>
<dbReference type="Gene3D" id="3.10.450.50">
    <property type="match status" value="1"/>
</dbReference>